<evidence type="ECO:0000259" key="1">
    <source>
        <dbReference type="Pfam" id="PF20803"/>
    </source>
</evidence>
<evidence type="ECO:0000313" key="2">
    <source>
        <dbReference type="EMBL" id="PIS07775.1"/>
    </source>
</evidence>
<sequence length="184" mass="22059">MTRRIVKLKKFGRETAWGVGKVLGFLYEFGEYMSIKEISKSEIYRHVYGNYEGRVSKKQVSDLFYNLKRQKYIEEVGEDHSIILTDKAKIKIIEKMIEKSKNDRQIRLLSFDIPERLHVQRDYFRRAIKRIGFRQIQQSLWAIDRDVSEAVETVIKYYKLEDYVVYIIAEKTNIDLMIKNIFSK</sequence>
<dbReference type="EMBL" id="PEZW01000012">
    <property type="protein sequence ID" value="PIS07775.1"/>
    <property type="molecule type" value="Genomic_DNA"/>
</dbReference>
<dbReference type="InterPro" id="IPR048846">
    <property type="entry name" value="PaaX-like_central"/>
</dbReference>
<organism evidence="2 3">
    <name type="scientific">Candidatus Berkelbacteria bacterium CG10_big_fil_rev_8_21_14_0_10_43_13</name>
    <dbReference type="NCBI Taxonomy" id="1974514"/>
    <lineage>
        <taxon>Bacteria</taxon>
        <taxon>Candidatus Berkelbacteria</taxon>
    </lineage>
</organism>
<comment type="caution">
    <text evidence="2">The sequence shown here is derived from an EMBL/GenBank/DDBJ whole genome shotgun (WGS) entry which is preliminary data.</text>
</comment>
<gene>
    <name evidence="2" type="ORF">COT78_01820</name>
</gene>
<reference evidence="3" key="1">
    <citation type="submission" date="2017-09" db="EMBL/GenBank/DDBJ databases">
        <title>Depth-based differentiation of microbial function through sediment-hosted aquifers and enrichment of novel symbionts in the deep terrestrial subsurface.</title>
        <authorList>
            <person name="Probst A.J."/>
            <person name="Ladd B."/>
            <person name="Jarett J.K."/>
            <person name="Geller-Mcgrath D.E."/>
            <person name="Sieber C.M.K."/>
            <person name="Emerson J.B."/>
            <person name="Anantharaman K."/>
            <person name="Thomas B.C."/>
            <person name="Malmstrom R."/>
            <person name="Stieglmeier M."/>
            <person name="Klingl A."/>
            <person name="Woyke T."/>
            <person name="Ryan C.M."/>
            <person name="Banfield J.F."/>
        </authorList>
    </citation>
    <scope>NUCLEOTIDE SEQUENCE [LARGE SCALE GENOMIC DNA]</scope>
</reference>
<protein>
    <recommendedName>
        <fullName evidence="1">Transcriptional repressor PaaX-like central Cas2-like domain-containing protein</fullName>
    </recommendedName>
</protein>
<dbReference type="Proteomes" id="UP000231382">
    <property type="component" value="Unassembled WGS sequence"/>
</dbReference>
<name>A0A2H0W6R0_9BACT</name>
<accession>A0A2H0W6R0</accession>
<dbReference type="Pfam" id="PF20803">
    <property type="entry name" value="PaaX_M"/>
    <property type="match status" value="1"/>
</dbReference>
<feature type="domain" description="Transcriptional repressor PaaX-like central Cas2-like" evidence="1">
    <location>
        <begin position="101"/>
        <end position="172"/>
    </location>
</feature>
<dbReference type="AlphaFoldDB" id="A0A2H0W6R0"/>
<evidence type="ECO:0000313" key="3">
    <source>
        <dbReference type="Proteomes" id="UP000231382"/>
    </source>
</evidence>
<proteinExistence type="predicted"/>